<dbReference type="NCBIfam" id="NF001911">
    <property type="entry name" value="PRK00685.1"/>
    <property type="match status" value="1"/>
</dbReference>
<dbReference type="SMART" id="SM00849">
    <property type="entry name" value="Lactamase_B"/>
    <property type="match status" value="1"/>
</dbReference>
<keyword evidence="1 2" id="KW-0378">Hydrolase</keyword>
<dbReference type="RefSeq" id="WP_144228372.1">
    <property type="nucleotide sequence ID" value="NZ_CBCRVV010000001.1"/>
</dbReference>
<evidence type="ECO:0000259" key="3">
    <source>
        <dbReference type="SMART" id="SM00849"/>
    </source>
</evidence>
<evidence type="ECO:0000313" key="4">
    <source>
        <dbReference type="EMBL" id="TSJ78031.1"/>
    </source>
</evidence>
<dbReference type="Pfam" id="PF13483">
    <property type="entry name" value="Lactamase_B_3"/>
    <property type="match status" value="1"/>
</dbReference>
<dbReference type="GO" id="GO:0016787">
    <property type="term" value="F:hydrolase activity"/>
    <property type="evidence" value="ECO:0007669"/>
    <property type="project" value="UniProtKB-UniRule"/>
</dbReference>
<comment type="caution">
    <text evidence="4">The sequence shown here is derived from an EMBL/GenBank/DDBJ whole genome shotgun (WGS) entry which is preliminary data.</text>
</comment>
<comment type="similarity">
    <text evidence="2">Belongs to the UPF0173 family.</text>
</comment>
<dbReference type="PANTHER" id="PTHR43546:SF3">
    <property type="entry name" value="UPF0173 METAL-DEPENDENT HYDROLASE MJ1163"/>
    <property type="match status" value="1"/>
</dbReference>
<dbReference type="InterPro" id="IPR001279">
    <property type="entry name" value="Metallo-B-lactamas"/>
</dbReference>
<proteinExistence type="inferred from homology"/>
<name>A0A556QN11_9BACT</name>
<evidence type="ECO:0000313" key="5">
    <source>
        <dbReference type="Proteomes" id="UP000315648"/>
    </source>
</evidence>
<dbReference type="PANTHER" id="PTHR43546">
    <property type="entry name" value="UPF0173 METAL-DEPENDENT HYDROLASE MJ1163-RELATED"/>
    <property type="match status" value="1"/>
</dbReference>
<dbReference type="Proteomes" id="UP000315648">
    <property type="component" value="Unassembled WGS sequence"/>
</dbReference>
<evidence type="ECO:0000256" key="1">
    <source>
        <dbReference type="ARBA" id="ARBA00022801"/>
    </source>
</evidence>
<dbReference type="OrthoDB" id="9789133at2"/>
<evidence type="ECO:0000256" key="2">
    <source>
        <dbReference type="HAMAP-Rule" id="MF_00457"/>
    </source>
</evidence>
<dbReference type="InterPro" id="IPR036866">
    <property type="entry name" value="RibonucZ/Hydroxyglut_hydro"/>
</dbReference>
<dbReference type="Gene3D" id="3.60.15.10">
    <property type="entry name" value="Ribonuclease Z/Hydroxyacylglutathione hydrolase-like"/>
    <property type="match status" value="1"/>
</dbReference>
<dbReference type="InterPro" id="IPR050114">
    <property type="entry name" value="UPF0173_UPF0282_UlaG_hydrolase"/>
</dbReference>
<dbReference type="InterPro" id="IPR022877">
    <property type="entry name" value="UPF0173"/>
</dbReference>
<dbReference type="AlphaFoldDB" id="A0A556QN11"/>
<organism evidence="4 5">
    <name type="scientific">Rariglobus hedericola</name>
    <dbReference type="NCBI Taxonomy" id="2597822"/>
    <lineage>
        <taxon>Bacteria</taxon>
        <taxon>Pseudomonadati</taxon>
        <taxon>Verrucomicrobiota</taxon>
        <taxon>Opitutia</taxon>
        <taxon>Opitutales</taxon>
        <taxon>Opitutaceae</taxon>
        <taxon>Rariglobus</taxon>
    </lineage>
</organism>
<sequence>MKITYYGHSCFLIETSSARLIIDPFLTENPQAPLKAEDVRCDYVLITHGHEDHTGDALAVAKANNATLIANYEIAEYFGAQGVKSHGMNPGGSFRFPFGRVKLTIAHHSSSINAGLNPLYMGTACGIIIEADERRIYHAGDTALFLDMQLIAKGGLDLAIVPIGDNFTMGPEDALDALDLLKPRLAIPVHYNTWPPIAQDAAAFALAAARRGHTVNAVPPGGTLDI</sequence>
<reference evidence="4 5" key="1">
    <citation type="submission" date="2019-07" db="EMBL/GenBank/DDBJ databases">
        <title>Description of 53C-WASEF.</title>
        <authorList>
            <person name="Pitt A."/>
            <person name="Hahn M.W."/>
        </authorList>
    </citation>
    <scope>NUCLEOTIDE SEQUENCE [LARGE SCALE GENOMIC DNA]</scope>
    <source>
        <strain evidence="4 5">53C-WASEF</strain>
    </source>
</reference>
<accession>A0A556QN11</accession>
<dbReference type="HAMAP" id="MF_00457">
    <property type="entry name" value="UPF0173"/>
    <property type="match status" value="1"/>
</dbReference>
<dbReference type="SUPFAM" id="SSF56281">
    <property type="entry name" value="Metallo-hydrolase/oxidoreductase"/>
    <property type="match status" value="1"/>
</dbReference>
<feature type="domain" description="Metallo-beta-lactamase" evidence="3">
    <location>
        <begin position="7"/>
        <end position="190"/>
    </location>
</feature>
<dbReference type="EMBL" id="VMBG01000001">
    <property type="protein sequence ID" value="TSJ78031.1"/>
    <property type="molecule type" value="Genomic_DNA"/>
</dbReference>
<protein>
    <recommendedName>
        <fullName evidence="2">UPF0173 metal-dependent hydrolase FPL22_01600</fullName>
    </recommendedName>
</protein>
<gene>
    <name evidence="4" type="ORF">FPL22_01600</name>
</gene>
<keyword evidence="5" id="KW-1185">Reference proteome</keyword>